<dbReference type="KEGG" id="aper:A0U91_14720"/>
<sequence>MGNGRFSSSDWDGFSTSSTVGRSTREIFTASKLHDGLNPALARNLTREARDSASNPNSTPLIVGLDVTGSMHRIPDYMVRDGLPVLFKNIYDRRPVPDPQIMFAGIGDVVYDRAPLQVSQFEADISIAEQLKDLYLEGGGGGNTSESYPLVWYFAGMHTSTDSFEKRKKKGYLFTIGDEMAPESVTAAEIEKVMGVRPQQDFLTTDLLDLASRAWNVFHITIEEGFNYRHMKDRVRSNWTGLLGERALFLSDYTKLSELIVSTIQISEGESAETVADSWSGDTALVIRESTRGLSKSNGSSKGVTRF</sequence>
<gene>
    <name evidence="1" type="ORF">A0U91_14720</name>
</gene>
<name>A0A1U9LIP6_9PROT</name>
<keyword evidence="1" id="KW-0614">Plasmid</keyword>
<reference evidence="1 2" key="1">
    <citation type="submission" date="2016-03" db="EMBL/GenBank/DDBJ databases">
        <title>Acetic acid bacteria sequencing.</title>
        <authorList>
            <person name="Brandt J."/>
            <person name="Jakob F."/>
            <person name="Vogel R.F."/>
        </authorList>
    </citation>
    <scope>NUCLEOTIDE SEQUENCE [LARGE SCALE GENOMIC DNA]</scope>
    <source>
        <strain evidence="1 2">TMW2.1084</strain>
        <plasmid evidence="2">pac1084_1</plasmid>
    </source>
</reference>
<protein>
    <submittedName>
        <fullName evidence="1">Uncharacterized protein</fullName>
    </submittedName>
</protein>
<organism evidence="1 2">
    <name type="scientific">Acetobacter persici</name>
    <dbReference type="NCBI Taxonomy" id="1076596"/>
    <lineage>
        <taxon>Bacteria</taxon>
        <taxon>Pseudomonadati</taxon>
        <taxon>Pseudomonadota</taxon>
        <taxon>Alphaproteobacteria</taxon>
        <taxon>Acetobacterales</taxon>
        <taxon>Acetobacteraceae</taxon>
        <taxon>Acetobacter</taxon>
    </lineage>
</organism>
<geneLocation type="plasmid" evidence="2">
    <name>pac1084_1</name>
</geneLocation>
<evidence type="ECO:0000313" key="1">
    <source>
        <dbReference type="EMBL" id="AQT06277.1"/>
    </source>
</evidence>
<dbReference type="Proteomes" id="UP000189055">
    <property type="component" value="Plasmid pAC1084_1"/>
</dbReference>
<dbReference type="RefSeq" id="WP_077931908.1">
    <property type="nucleotide sequence ID" value="NZ_CP014688.1"/>
</dbReference>
<dbReference type="EMBL" id="CP014688">
    <property type="protein sequence ID" value="AQT06277.1"/>
    <property type="molecule type" value="Genomic_DNA"/>
</dbReference>
<evidence type="ECO:0000313" key="2">
    <source>
        <dbReference type="Proteomes" id="UP000189055"/>
    </source>
</evidence>
<dbReference type="AlphaFoldDB" id="A0A1U9LIP6"/>
<proteinExistence type="predicted"/>
<accession>A0A1U9LIP6</accession>